<organism evidence="1 2">
    <name type="scientific">bacterium (Candidatus Ratteibacteria) CG_4_9_14_3_um_filter_41_21</name>
    <dbReference type="NCBI Taxonomy" id="2014289"/>
    <lineage>
        <taxon>Bacteria</taxon>
        <taxon>Candidatus Ratteibacteria</taxon>
    </lineage>
</organism>
<dbReference type="AlphaFoldDB" id="A0A2M7YH73"/>
<evidence type="ECO:0000313" key="1">
    <source>
        <dbReference type="EMBL" id="PJA62308.1"/>
    </source>
</evidence>
<protein>
    <submittedName>
        <fullName evidence="1">Uncharacterized protein</fullName>
    </submittedName>
</protein>
<accession>A0A2M7YH73</accession>
<reference evidence="2" key="1">
    <citation type="submission" date="2017-09" db="EMBL/GenBank/DDBJ databases">
        <title>Depth-based differentiation of microbial function through sediment-hosted aquifers and enrichment of novel symbionts in the deep terrestrial subsurface.</title>
        <authorList>
            <person name="Probst A.J."/>
            <person name="Ladd B."/>
            <person name="Jarett J.K."/>
            <person name="Geller-Mcgrath D.E."/>
            <person name="Sieber C.M.K."/>
            <person name="Emerson J.B."/>
            <person name="Anantharaman K."/>
            <person name="Thomas B.C."/>
            <person name="Malmstrom R."/>
            <person name="Stieglmeier M."/>
            <person name="Klingl A."/>
            <person name="Woyke T."/>
            <person name="Ryan C.M."/>
            <person name="Banfield J.F."/>
        </authorList>
    </citation>
    <scope>NUCLEOTIDE SEQUENCE [LARGE SCALE GENOMIC DNA]</scope>
</reference>
<dbReference type="Proteomes" id="UP000229213">
    <property type="component" value="Unassembled WGS sequence"/>
</dbReference>
<name>A0A2M7YH73_9BACT</name>
<proteinExistence type="predicted"/>
<gene>
    <name evidence="1" type="ORF">CO162_01775</name>
</gene>
<comment type="caution">
    <text evidence="1">The sequence shown here is derived from an EMBL/GenBank/DDBJ whole genome shotgun (WGS) entry which is preliminary data.</text>
</comment>
<sequence>MGYAIVGLYVVLAAVLSQLFALTSRVAKLEERFVRIEDKIDNLTIDVKKIAGIVDIRSLI</sequence>
<dbReference type="EMBL" id="PFWI01000054">
    <property type="protein sequence ID" value="PJA62308.1"/>
    <property type="molecule type" value="Genomic_DNA"/>
</dbReference>
<evidence type="ECO:0000313" key="2">
    <source>
        <dbReference type="Proteomes" id="UP000229213"/>
    </source>
</evidence>